<organism evidence="1 2">
    <name type="scientific">Parelaphostrongylus tenuis</name>
    <name type="common">Meningeal worm</name>
    <dbReference type="NCBI Taxonomy" id="148309"/>
    <lineage>
        <taxon>Eukaryota</taxon>
        <taxon>Metazoa</taxon>
        <taxon>Ecdysozoa</taxon>
        <taxon>Nematoda</taxon>
        <taxon>Chromadorea</taxon>
        <taxon>Rhabditida</taxon>
        <taxon>Rhabditina</taxon>
        <taxon>Rhabditomorpha</taxon>
        <taxon>Strongyloidea</taxon>
        <taxon>Metastrongylidae</taxon>
        <taxon>Parelaphostrongylus</taxon>
    </lineage>
</organism>
<dbReference type="Proteomes" id="UP001196413">
    <property type="component" value="Unassembled WGS sequence"/>
</dbReference>
<proteinExistence type="predicted"/>
<keyword evidence="2" id="KW-1185">Reference proteome</keyword>
<evidence type="ECO:0000313" key="1">
    <source>
        <dbReference type="EMBL" id="KAJ1368414.1"/>
    </source>
</evidence>
<comment type="caution">
    <text evidence="1">The sequence shown here is derived from an EMBL/GenBank/DDBJ whole genome shotgun (WGS) entry which is preliminary data.</text>
</comment>
<evidence type="ECO:0000313" key="2">
    <source>
        <dbReference type="Proteomes" id="UP001196413"/>
    </source>
</evidence>
<dbReference type="AlphaFoldDB" id="A0AAD5R3E2"/>
<sequence length="92" mass="9880">MLALRGSPHSGTIRGYRLSLTTPGANGYRQNSCRGSPVAPKLQDSRDNRELLGVLDSWIRAPLSQWSVGILESHCGDPELEVITTGPPIVVG</sequence>
<name>A0AAD5R3E2_PARTN</name>
<reference evidence="1" key="1">
    <citation type="submission" date="2021-06" db="EMBL/GenBank/DDBJ databases">
        <title>Parelaphostrongylus tenuis whole genome reference sequence.</title>
        <authorList>
            <person name="Garwood T.J."/>
            <person name="Larsen P.A."/>
            <person name="Fountain-Jones N.M."/>
            <person name="Garbe J.R."/>
            <person name="Macchietto M.G."/>
            <person name="Kania S.A."/>
            <person name="Gerhold R.W."/>
            <person name="Richards J.E."/>
            <person name="Wolf T.M."/>
        </authorList>
    </citation>
    <scope>NUCLEOTIDE SEQUENCE</scope>
    <source>
        <strain evidence="1">MNPRO001-30</strain>
        <tissue evidence="1">Meninges</tissue>
    </source>
</reference>
<protein>
    <submittedName>
        <fullName evidence="1">Uncharacterized protein</fullName>
    </submittedName>
</protein>
<dbReference type="EMBL" id="JAHQIW010006181">
    <property type="protein sequence ID" value="KAJ1368414.1"/>
    <property type="molecule type" value="Genomic_DNA"/>
</dbReference>
<accession>A0AAD5R3E2</accession>
<gene>
    <name evidence="1" type="ORF">KIN20_029541</name>
</gene>